<dbReference type="AlphaFoldDB" id="A0A3S0AEX0"/>
<dbReference type="Proteomes" id="UP000267585">
    <property type="component" value="Unassembled WGS sequence"/>
</dbReference>
<name>A0A3S0AEX0_9FLAO</name>
<dbReference type="InterPro" id="IPR007729">
    <property type="entry name" value="DGOK"/>
</dbReference>
<dbReference type="OrthoDB" id="256574at2"/>
<reference evidence="1 2" key="1">
    <citation type="submission" date="2018-11" db="EMBL/GenBank/DDBJ databases">
        <title>Arenibacter aquaticus sp.nov., a marine bacterium isolated from surface seawater in the South China Sea.</title>
        <authorList>
            <person name="Guo J."/>
            <person name="Sun J."/>
        </authorList>
    </citation>
    <scope>NUCLEOTIDE SEQUENCE [LARGE SCALE GENOMIC DNA]</scope>
    <source>
        <strain evidence="1 2">GUO666</strain>
    </source>
</reference>
<evidence type="ECO:0000313" key="2">
    <source>
        <dbReference type="Proteomes" id="UP000267585"/>
    </source>
</evidence>
<dbReference type="Gene3D" id="3.30.420.310">
    <property type="entry name" value="2-keto-3-deoxy-galactonokinase, C-terminal domain"/>
    <property type="match status" value="1"/>
</dbReference>
<gene>
    <name evidence="1" type="ORF">EHW67_08965</name>
</gene>
<accession>A0A3S0AEX0</accession>
<dbReference type="RefSeq" id="WP_126162035.1">
    <property type="nucleotide sequence ID" value="NZ_RQPJ01000003.1"/>
</dbReference>
<evidence type="ECO:0000313" key="1">
    <source>
        <dbReference type="EMBL" id="RTE54047.1"/>
    </source>
</evidence>
<dbReference type="GO" id="GO:0034194">
    <property type="term" value="P:D-galactonate catabolic process"/>
    <property type="evidence" value="ECO:0007669"/>
    <property type="project" value="InterPro"/>
</dbReference>
<keyword evidence="1" id="KW-0808">Transferase</keyword>
<dbReference type="InterPro" id="IPR042258">
    <property type="entry name" value="DGOK_N"/>
</dbReference>
<dbReference type="Gene3D" id="3.30.420.300">
    <property type="entry name" value="2-keto-3-deoxy-galactonokinase, substrate binding domain"/>
    <property type="match status" value="1"/>
</dbReference>
<protein>
    <submittedName>
        <fullName evidence="1">2-keto-3-deoxy-galactonokinase</fullName>
    </submittedName>
</protein>
<dbReference type="EMBL" id="RQPJ01000003">
    <property type="protein sequence ID" value="RTE54047.1"/>
    <property type="molecule type" value="Genomic_DNA"/>
</dbReference>
<sequence length="317" mass="35498">MGLPEKFISCDWGTSNFRLRLVDSHSLTVLSEISSNMGIKKCYQLYKQQDEQSQQAFFADYLLAQLGKLDVDEADSGYIVASGMLSSSIGMQELEYCELPIAFNGEDLKSEKIGIGNCINLLLISGARTNSDVMRGEEIQAIGLSDYLPEQEKGILLLPGTHSKHVQFDTGHFIDFTTYMTGELFEMLGKHSILSTSLDQVEWSPSFKDVFVKGVKKGVANQQMASFFSIRANSLIHKTPSKENYYYLSGLLIGAELGYLKYRSETVYLAVTGIQNQLYQLALKCFLPLDRIVCLEPQLIETALLVGQRKILEKHVK</sequence>
<dbReference type="Pfam" id="PF05035">
    <property type="entry name" value="DGOK"/>
    <property type="match status" value="1"/>
</dbReference>
<keyword evidence="1" id="KW-0418">Kinase</keyword>
<keyword evidence="2" id="KW-1185">Reference proteome</keyword>
<dbReference type="GO" id="GO:0008671">
    <property type="term" value="F:2-dehydro-3-deoxygalactonokinase activity"/>
    <property type="evidence" value="ECO:0007669"/>
    <property type="project" value="InterPro"/>
</dbReference>
<dbReference type="InterPro" id="IPR042257">
    <property type="entry name" value="DGOK_C"/>
</dbReference>
<organism evidence="1 2">
    <name type="scientific">Arenibacter aquaticus</name>
    <dbReference type="NCBI Taxonomy" id="2489054"/>
    <lineage>
        <taxon>Bacteria</taxon>
        <taxon>Pseudomonadati</taxon>
        <taxon>Bacteroidota</taxon>
        <taxon>Flavobacteriia</taxon>
        <taxon>Flavobacteriales</taxon>
        <taxon>Flavobacteriaceae</taxon>
        <taxon>Arenibacter</taxon>
    </lineage>
</organism>
<comment type="caution">
    <text evidence="1">The sequence shown here is derived from an EMBL/GenBank/DDBJ whole genome shotgun (WGS) entry which is preliminary data.</text>
</comment>
<proteinExistence type="predicted"/>